<name>A0AAN6IY88_EXODE</name>
<protein>
    <submittedName>
        <fullName evidence="2">Uncharacterized protein</fullName>
    </submittedName>
</protein>
<proteinExistence type="predicted"/>
<evidence type="ECO:0000313" key="3">
    <source>
        <dbReference type="Proteomes" id="UP001161757"/>
    </source>
</evidence>
<reference evidence="2" key="1">
    <citation type="submission" date="2023-01" db="EMBL/GenBank/DDBJ databases">
        <title>Exophiala dermititidis isolated from Cystic Fibrosis Patient.</title>
        <authorList>
            <person name="Kurbessoian T."/>
            <person name="Crocker A."/>
            <person name="Murante D."/>
            <person name="Hogan D.A."/>
            <person name="Stajich J.E."/>
        </authorList>
    </citation>
    <scope>NUCLEOTIDE SEQUENCE</scope>
    <source>
        <strain evidence="2">Ex8</strain>
    </source>
</reference>
<dbReference type="Proteomes" id="UP001161757">
    <property type="component" value="Unassembled WGS sequence"/>
</dbReference>
<evidence type="ECO:0000313" key="2">
    <source>
        <dbReference type="EMBL" id="KAJ8991396.1"/>
    </source>
</evidence>
<evidence type="ECO:0000256" key="1">
    <source>
        <dbReference type="SAM" id="MobiDB-lite"/>
    </source>
</evidence>
<sequence>MKRSISSTSTLAMLRFCCSRPSDARRFTEDGWRREGREVACIDEHINLVSHIMGTCVLAKKGRWCGAQLATLSMVPVVVSDFSTYTRRKMASNEDESFCYTQSLPHDGIALSLPRAVALTRDNTSLPTKASYINDRQAGGFLRPGNRVMCERGVLGMSSLLSSVCPSDPVLRRRPAFDDQVGDETEPRRRRGQ</sequence>
<comment type="caution">
    <text evidence="2">The sequence shown here is derived from an EMBL/GenBank/DDBJ whole genome shotgun (WGS) entry which is preliminary data.</text>
</comment>
<feature type="region of interest" description="Disordered" evidence="1">
    <location>
        <begin position="172"/>
        <end position="193"/>
    </location>
</feature>
<gene>
    <name evidence="2" type="ORF">HRR80_004734</name>
</gene>
<dbReference type="AlphaFoldDB" id="A0AAN6IY88"/>
<accession>A0AAN6IY88</accession>
<dbReference type="EMBL" id="JAJGCB010000008">
    <property type="protein sequence ID" value="KAJ8991396.1"/>
    <property type="molecule type" value="Genomic_DNA"/>
</dbReference>
<organism evidence="2 3">
    <name type="scientific">Exophiala dermatitidis</name>
    <name type="common">Black yeast-like fungus</name>
    <name type="synonym">Wangiella dermatitidis</name>
    <dbReference type="NCBI Taxonomy" id="5970"/>
    <lineage>
        <taxon>Eukaryota</taxon>
        <taxon>Fungi</taxon>
        <taxon>Dikarya</taxon>
        <taxon>Ascomycota</taxon>
        <taxon>Pezizomycotina</taxon>
        <taxon>Eurotiomycetes</taxon>
        <taxon>Chaetothyriomycetidae</taxon>
        <taxon>Chaetothyriales</taxon>
        <taxon>Herpotrichiellaceae</taxon>
        <taxon>Exophiala</taxon>
    </lineage>
</organism>